<evidence type="ECO:0000256" key="1">
    <source>
        <dbReference type="SAM" id="MobiDB-lite"/>
    </source>
</evidence>
<dbReference type="PANTHER" id="PTHR33877:SF2">
    <property type="entry name" value="OS07G0170200 PROTEIN"/>
    <property type="match status" value="1"/>
</dbReference>
<name>A0A7S4BSB3_CHRCT</name>
<dbReference type="InterPro" id="IPR052892">
    <property type="entry name" value="NA-targeting_endonuclease"/>
</dbReference>
<dbReference type="AlphaFoldDB" id="A0A7S4BSB3"/>
<feature type="chain" id="PRO_5031052944" description="HNH nuclease domain-containing protein" evidence="2">
    <location>
        <begin position="18"/>
        <end position="403"/>
    </location>
</feature>
<protein>
    <recommendedName>
        <fullName evidence="3">HNH nuclease domain-containing protein</fullName>
    </recommendedName>
</protein>
<gene>
    <name evidence="4" type="ORF">PCAR00345_LOCUS27546</name>
</gene>
<dbReference type="CDD" id="cd00085">
    <property type="entry name" value="HNHc"/>
    <property type="match status" value="1"/>
</dbReference>
<organism evidence="4">
    <name type="scientific">Chrysotila carterae</name>
    <name type="common">Marine alga</name>
    <name type="synonym">Syracosphaera carterae</name>
    <dbReference type="NCBI Taxonomy" id="13221"/>
    <lineage>
        <taxon>Eukaryota</taxon>
        <taxon>Haptista</taxon>
        <taxon>Haptophyta</taxon>
        <taxon>Prymnesiophyceae</taxon>
        <taxon>Isochrysidales</taxon>
        <taxon>Isochrysidaceae</taxon>
        <taxon>Chrysotila</taxon>
    </lineage>
</organism>
<dbReference type="InterPro" id="IPR003615">
    <property type="entry name" value="HNH_nuc"/>
</dbReference>
<dbReference type="Gene3D" id="1.10.30.50">
    <property type="match status" value="1"/>
</dbReference>
<keyword evidence="2" id="KW-0732">Signal</keyword>
<dbReference type="InterPro" id="IPR029471">
    <property type="entry name" value="HNH_5"/>
</dbReference>
<feature type="domain" description="HNH nuclease" evidence="3">
    <location>
        <begin position="303"/>
        <end position="356"/>
    </location>
</feature>
<feature type="signal peptide" evidence="2">
    <location>
        <begin position="1"/>
        <end position="17"/>
    </location>
</feature>
<dbReference type="SMART" id="SM00507">
    <property type="entry name" value="HNHc"/>
    <property type="match status" value="1"/>
</dbReference>
<proteinExistence type="predicted"/>
<reference evidence="4" key="1">
    <citation type="submission" date="2021-01" db="EMBL/GenBank/DDBJ databases">
        <authorList>
            <person name="Corre E."/>
            <person name="Pelletier E."/>
            <person name="Niang G."/>
            <person name="Scheremetjew M."/>
            <person name="Finn R."/>
            <person name="Kale V."/>
            <person name="Holt S."/>
            <person name="Cochrane G."/>
            <person name="Meng A."/>
            <person name="Brown T."/>
            <person name="Cohen L."/>
        </authorList>
    </citation>
    <scope>NUCLEOTIDE SEQUENCE</scope>
    <source>
        <strain evidence="4">CCMP645</strain>
    </source>
</reference>
<dbReference type="EMBL" id="HBIZ01043089">
    <property type="protein sequence ID" value="CAE0774912.1"/>
    <property type="molecule type" value="Transcribed_RNA"/>
</dbReference>
<evidence type="ECO:0000259" key="3">
    <source>
        <dbReference type="SMART" id="SM00507"/>
    </source>
</evidence>
<feature type="region of interest" description="Disordered" evidence="1">
    <location>
        <begin position="194"/>
        <end position="221"/>
    </location>
</feature>
<dbReference type="Pfam" id="PF14279">
    <property type="entry name" value="HNH_5"/>
    <property type="match status" value="1"/>
</dbReference>
<accession>A0A7S4BSB3</accession>
<evidence type="ECO:0000313" key="4">
    <source>
        <dbReference type="EMBL" id="CAE0774912.1"/>
    </source>
</evidence>
<sequence>MAPRALAVAAGVPVIHCAMLGAMLPLGQRAVQFDALRPGQLAGRPQWGACDATCHDQAPVGGSAMHAANSPLSMQSLEEVSGPSVHFDLLEQQAVPSAHIAIPQVVHHQIPWGTGPSMGKQQPGLSVGFFRRRFSLQGVMMSGAKGELSTCDQGEALDTTPTEAQLRRELAAHQKKKPKKTVKSAPRLKKLPCSSQNKARVNWRDSELTSTVAPPPSSPAKGQLTATMYPALVLNADYTPLSYVPLSLWSWQDTLRAVLRDVAIDLSHYDAVVRSPSVEMRLPSVIVLKEYVQTVKQKQVPPCTRKNMFLRDKFCCCYCKKQFTMKELTFDHVVPRSRKGGSNWENLVTCCSRCNVKKGNRLLSQISDMSLSAPPHTPTYYELQKNAKLFPPKTIHKDWEYYI</sequence>
<evidence type="ECO:0000256" key="2">
    <source>
        <dbReference type="SAM" id="SignalP"/>
    </source>
</evidence>
<dbReference type="PANTHER" id="PTHR33877">
    <property type="entry name" value="SLL1193 PROTEIN"/>
    <property type="match status" value="1"/>
</dbReference>